<protein>
    <submittedName>
        <fullName evidence="3">Uncharacterized protein</fullName>
    </submittedName>
</protein>
<feature type="chain" id="PRO_5035938010" evidence="2">
    <location>
        <begin position="21"/>
        <end position="147"/>
    </location>
</feature>
<accession>A0A8T2TKE1</accession>
<feature type="signal peptide" evidence="2">
    <location>
        <begin position="1"/>
        <end position="20"/>
    </location>
</feature>
<keyword evidence="4" id="KW-1185">Reference proteome</keyword>
<name>A0A8T2TKE1_CERRI</name>
<reference evidence="3" key="1">
    <citation type="submission" date="2021-08" db="EMBL/GenBank/DDBJ databases">
        <title>WGS assembly of Ceratopteris richardii.</title>
        <authorList>
            <person name="Marchant D.B."/>
            <person name="Chen G."/>
            <person name="Jenkins J."/>
            <person name="Shu S."/>
            <person name="Leebens-Mack J."/>
            <person name="Grimwood J."/>
            <person name="Schmutz J."/>
            <person name="Soltis P."/>
            <person name="Soltis D."/>
            <person name="Chen Z.-H."/>
        </authorList>
    </citation>
    <scope>NUCLEOTIDE SEQUENCE</scope>
    <source>
        <strain evidence="3">Whitten #5841</strain>
        <tissue evidence="3">Leaf</tissue>
    </source>
</reference>
<keyword evidence="1" id="KW-1133">Transmembrane helix</keyword>
<dbReference type="AlphaFoldDB" id="A0A8T2TKE1"/>
<comment type="caution">
    <text evidence="3">The sequence shown here is derived from an EMBL/GenBank/DDBJ whole genome shotgun (WGS) entry which is preliminary data.</text>
</comment>
<feature type="transmembrane region" description="Helical" evidence="1">
    <location>
        <begin position="123"/>
        <end position="140"/>
    </location>
</feature>
<gene>
    <name evidence="3" type="ORF">KP509_13G040500</name>
</gene>
<evidence type="ECO:0000256" key="1">
    <source>
        <dbReference type="SAM" id="Phobius"/>
    </source>
</evidence>
<keyword evidence="1" id="KW-0812">Transmembrane</keyword>
<sequence>MLGRLAVRLLLVVCVYEYLCQREMREFLCSMDVAARGQTLAVKYGVPGSSKLGSSFQQRQQSLSRSRDSRLRIQINSASYYHHAKKSTLVARASSNSEKDDLSVDSADSEASTLTGRLNRMKVKMQIFIVVLVYISYFWSKCLGRKT</sequence>
<evidence type="ECO:0000313" key="4">
    <source>
        <dbReference type="Proteomes" id="UP000825935"/>
    </source>
</evidence>
<evidence type="ECO:0000313" key="3">
    <source>
        <dbReference type="EMBL" id="KAH7421099.1"/>
    </source>
</evidence>
<keyword evidence="2" id="KW-0732">Signal</keyword>
<proteinExistence type="predicted"/>
<organism evidence="3 4">
    <name type="scientific">Ceratopteris richardii</name>
    <name type="common">Triangle waterfern</name>
    <dbReference type="NCBI Taxonomy" id="49495"/>
    <lineage>
        <taxon>Eukaryota</taxon>
        <taxon>Viridiplantae</taxon>
        <taxon>Streptophyta</taxon>
        <taxon>Embryophyta</taxon>
        <taxon>Tracheophyta</taxon>
        <taxon>Polypodiopsida</taxon>
        <taxon>Polypodiidae</taxon>
        <taxon>Polypodiales</taxon>
        <taxon>Pteridineae</taxon>
        <taxon>Pteridaceae</taxon>
        <taxon>Parkerioideae</taxon>
        <taxon>Ceratopteris</taxon>
    </lineage>
</organism>
<evidence type="ECO:0000256" key="2">
    <source>
        <dbReference type="SAM" id="SignalP"/>
    </source>
</evidence>
<dbReference type="Proteomes" id="UP000825935">
    <property type="component" value="Chromosome 13"/>
</dbReference>
<dbReference type="EMBL" id="CM035418">
    <property type="protein sequence ID" value="KAH7421099.1"/>
    <property type="molecule type" value="Genomic_DNA"/>
</dbReference>
<keyword evidence="1" id="KW-0472">Membrane</keyword>